<accession>A0A1S3XV76</accession>
<feature type="compositionally biased region" description="Low complexity" evidence="1">
    <location>
        <begin position="57"/>
        <end position="69"/>
    </location>
</feature>
<dbReference type="KEGG" id="nta:107769109"/>
<dbReference type="AlphaFoldDB" id="A0A1S3XV76"/>
<evidence type="ECO:0000256" key="1">
    <source>
        <dbReference type="SAM" id="MobiDB-lite"/>
    </source>
</evidence>
<reference evidence="2" key="1">
    <citation type="submission" date="2025-08" db="UniProtKB">
        <authorList>
            <consortium name="RefSeq"/>
        </authorList>
    </citation>
    <scope>IDENTIFICATION</scope>
</reference>
<gene>
    <name evidence="2" type="primary">LOC107769109</name>
</gene>
<feature type="region of interest" description="Disordered" evidence="1">
    <location>
        <begin position="1"/>
        <end position="73"/>
    </location>
</feature>
<sequence>MVSFIPGNLSLKGSDNPKDKNYKPPVSAPTDQSEEPVAVEPSTKPASTVDDMPPGPSTTAGPSTSAGPGIPSSWESVKEIRAYVDRLKADQLPLDLLLEDPAPAAVPAAEPLQEQTQRLPKKKRKLPSADEVIIQLADPPEASSSQPQDVPEIQPVQVQAPVPAAEQQETGNQSEIPAHTKDPGTTDDPM</sequence>
<evidence type="ECO:0000313" key="2">
    <source>
        <dbReference type="RefSeq" id="XP_016443779.1"/>
    </source>
</evidence>
<dbReference type="PaxDb" id="4097-A0A1S3XV76"/>
<protein>
    <submittedName>
        <fullName evidence="2">Serine/threonine-protein kinase PkaA-like</fullName>
    </submittedName>
</protein>
<proteinExistence type="predicted"/>
<feature type="region of interest" description="Disordered" evidence="1">
    <location>
        <begin position="107"/>
        <end position="190"/>
    </location>
</feature>
<name>A0A1S3XV76_TOBAC</name>
<dbReference type="RefSeq" id="XP_016443779.1">
    <property type="nucleotide sequence ID" value="XM_016588293.1"/>
</dbReference>
<feature type="compositionally biased region" description="Low complexity" evidence="1">
    <location>
        <begin position="150"/>
        <end position="169"/>
    </location>
</feature>
<organism evidence="2">
    <name type="scientific">Nicotiana tabacum</name>
    <name type="common">Common tobacco</name>
    <dbReference type="NCBI Taxonomy" id="4097"/>
    <lineage>
        <taxon>Eukaryota</taxon>
        <taxon>Viridiplantae</taxon>
        <taxon>Streptophyta</taxon>
        <taxon>Embryophyta</taxon>
        <taxon>Tracheophyta</taxon>
        <taxon>Spermatophyta</taxon>
        <taxon>Magnoliopsida</taxon>
        <taxon>eudicotyledons</taxon>
        <taxon>Gunneridae</taxon>
        <taxon>Pentapetalae</taxon>
        <taxon>asterids</taxon>
        <taxon>lamiids</taxon>
        <taxon>Solanales</taxon>
        <taxon>Solanaceae</taxon>
        <taxon>Nicotianoideae</taxon>
        <taxon>Nicotianeae</taxon>
        <taxon>Nicotiana</taxon>
    </lineage>
</organism>